<feature type="compositionally biased region" description="Polar residues" evidence="1">
    <location>
        <begin position="84"/>
        <end position="106"/>
    </location>
</feature>
<feature type="compositionally biased region" description="Acidic residues" evidence="1">
    <location>
        <begin position="347"/>
        <end position="358"/>
    </location>
</feature>
<dbReference type="Proteomes" id="UP001150217">
    <property type="component" value="Unassembled WGS sequence"/>
</dbReference>
<feature type="region of interest" description="Disordered" evidence="1">
    <location>
        <begin position="328"/>
        <end position="372"/>
    </location>
</feature>
<proteinExistence type="predicted"/>
<dbReference type="EMBL" id="JANVFT010000033">
    <property type="protein sequence ID" value="KAJ4494394.1"/>
    <property type="molecule type" value="Genomic_DNA"/>
</dbReference>
<name>A0ABQ8VHI2_9AGAR</name>
<feature type="compositionally biased region" description="Basic and acidic residues" evidence="1">
    <location>
        <begin position="143"/>
        <end position="157"/>
    </location>
</feature>
<comment type="caution">
    <text evidence="2">The sequence shown here is derived from an EMBL/GenBank/DDBJ whole genome shotgun (WGS) entry which is preliminary data.</text>
</comment>
<accession>A0ABQ8VHI2</accession>
<gene>
    <name evidence="2" type="ORF">C8R41DRAFT_919358</name>
</gene>
<feature type="compositionally biased region" description="Basic residues" evidence="1">
    <location>
        <begin position="333"/>
        <end position="342"/>
    </location>
</feature>
<feature type="compositionally biased region" description="Polar residues" evidence="1">
    <location>
        <begin position="127"/>
        <end position="137"/>
    </location>
</feature>
<feature type="region of interest" description="Disordered" evidence="1">
    <location>
        <begin position="59"/>
        <end position="185"/>
    </location>
</feature>
<reference evidence="2" key="1">
    <citation type="submission" date="2022-08" db="EMBL/GenBank/DDBJ databases">
        <title>A Global Phylogenomic Analysis of the Shiitake Genus Lentinula.</title>
        <authorList>
            <consortium name="DOE Joint Genome Institute"/>
            <person name="Sierra-Patev S."/>
            <person name="Min B."/>
            <person name="Naranjo-Ortiz M."/>
            <person name="Looney B."/>
            <person name="Konkel Z."/>
            <person name="Slot J.C."/>
            <person name="Sakamoto Y."/>
            <person name="Steenwyk J.L."/>
            <person name="Rokas A."/>
            <person name="Carro J."/>
            <person name="Camarero S."/>
            <person name="Ferreira P."/>
            <person name="Molpeceres G."/>
            <person name="Ruiz-Duenas F.J."/>
            <person name="Serrano A."/>
            <person name="Henrissat B."/>
            <person name="Drula E."/>
            <person name="Hughes K.W."/>
            <person name="Mata J.L."/>
            <person name="Ishikawa N.K."/>
            <person name="Vargas-Isla R."/>
            <person name="Ushijima S."/>
            <person name="Smith C.A."/>
            <person name="Ahrendt S."/>
            <person name="Andreopoulos W."/>
            <person name="He G."/>
            <person name="Labutti K."/>
            <person name="Lipzen A."/>
            <person name="Ng V."/>
            <person name="Riley R."/>
            <person name="Sandor L."/>
            <person name="Barry K."/>
            <person name="Martinez A.T."/>
            <person name="Xiao Y."/>
            <person name="Gibbons J.G."/>
            <person name="Terashima K."/>
            <person name="Grigoriev I.V."/>
            <person name="Hibbett D.S."/>
        </authorList>
    </citation>
    <scope>NUCLEOTIDE SEQUENCE</scope>
    <source>
        <strain evidence="2">RHP3577 ss4</strain>
    </source>
</reference>
<feature type="compositionally biased region" description="Basic and acidic residues" evidence="1">
    <location>
        <begin position="109"/>
        <end position="125"/>
    </location>
</feature>
<evidence type="ECO:0000256" key="1">
    <source>
        <dbReference type="SAM" id="MobiDB-lite"/>
    </source>
</evidence>
<evidence type="ECO:0008006" key="4">
    <source>
        <dbReference type="Google" id="ProtNLM"/>
    </source>
</evidence>
<sequence length="787" mass="87258">MSSIPTLDPSTLLGCRNAPPKCQNICGMFFPENGQYEGLTPLTKCVVCDCFAASHIHPISSTPNIKTPAQTTEESSKPKPFPSGSATAETISSSRPNIKNSTNFSASPFRDHVKQRDQRRDEGSADTKVTSESTAEPQNPCKRRFEPADAERKEKFENITGRPKKKKKTSASATFKTPAPGPPPAKPTEFHIGLYGKPSFVDHGTAKRPSLSEWQILWTADRIRKIFILPDATHADIMGAIEVAFVDFLPPVAEHTIRFRILQSIVVGRGQSAILKLLESDSLTVNNLLVASLTTRPKGVPIKLASNLVYITLPAGAADIDEVVKSPNEPIKSKQKGKKNCRKPMEVSDDSNSEESDQDSGKEESNDTQVLTLQPPEFNMLKRLIYNMHGPKGTDIKYDWWSPALKSHWIYIGFGSTGTRAAKWLEKMEDMINHSKTSDPAYQDAFTHMVEILQDNILSDCEMLVNLASTISVWTPTDYDTFTTTFALGPSGMDLLVTCLEKVYSKAEAAGPFFLTQLAKDFPNVYKGICELPNALLGLVEYFRKNTLRELWDPKNGFSELLAILRNSGEKLPLGSLTSLFRHDLSSIDLRGFSYHDIREGLQQAFGHLSNSSRINISALSRGTSGLHGFYSEFVEHVLDKMSNGHQQYNKIYNLFATLCQALVRAIEAFLQNRSRSTSPNIPLSASTASPTPTTTHSSHSRIAAATKFADRALHLTWATFVHELMRDFPHPLLSKRVQANTLQGLPRRKQAIKLLKAYHPDQNVNATPEWREITLILAQAIGAAHV</sequence>
<feature type="compositionally biased region" description="Polar residues" evidence="1">
    <location>
        <begin position="59"/>
        <end position="73"/>
    </location>
</feature>
<feature type="region of interest" description="Disordered" evidence="1">
    <location>
        <begin position="676"/>
        <end position="698"/>
    </location>
</feature>
<evidence type="ECO:0000313" key="2">
    <source>
        <dbReference type="EMBL" id="KAJ4494394.1"/>
    </source>
</evidence>
<evidence type="ECO:0000313" key="3">
    <source>
        <dbReference type="Proteomes" id="UP001150217"/>
    </source>
</evidence>
<organism evidence="2 3">
    <name type="scientific">Lentinula lateritia</name>
    <dbReference type="NCBI Taxonomy" id="40482"/>
    <lineage>
        <taxon>Eukaryota</taxon>
        <taxon>Fungi</taxon>
        <taxon>Dikarya</taxon>
        <taxon>Basidiomycota</taxon>
        <taxon>Agaricomycotina</taxon>
        <taxon>Agaricomycetes</taxon>
        <taxon>Agaricomycetidae</taxon>
        <taxon>Agaricales</taxon>
        <taxon>Marasmiineae</taxon>
        <taxon>Omphalotaceae</taxon>
        <taxon>Lentinula</taxon>
    </lineage>
</organism>
<feature type="compositionally biased region" description="Low complexity" evidence="1">
    <location>
        <begin position="685"/>
        <end position="698"/>
    </location>
</feature>
<protein>
    <recommendedName>
        <fullName evidence="4">J domain-containing protein</fullName>
    </recommendedName>
</protein>
<keyword evidence="3" id="KW-1185">Reference proteome</keyword>